<dbReference type="eggNOG" id="COG4540">
    <property type="taxonomic scope" value="Bacteria"/>
</dbReference>
<feature type="region of interest" description="Disordered" evidence="1">
    <location>
        <begin position="154"/>
        <end position="177"/>
    </location>
</feature>
<dbReference type="Pfam" id="PF04717">
    <property type="entry name" value="Phage_base_V"/>
    <property type="match status" value="1"/>
</dbReference>
<evidence type="ECO:0000313" key="5">
    <source>
        <dbReference type="Proteomes" id="UP000006457"/>
    </source>
</evidence>
<dbReference type="NCBIfam" id="TIGR01644">
    <property type="entry name" value="phage_P2_V"/>
    <property type="match status" value="1"/>
</dbReference>
<dbReference type="Gene3D" id="2.40.50.230">
    <property type="entry name" value="Gp5 N-terminal domain"/>
    <property type="match status" value="1"/>
</dbReference>
<reference evidence="4 5" key="1">
    <citation type="submission" date="2012-03" db="EMBL/GenBank/DDBJ databases">
        <authorList>
            <person name="Harkins D.M."/>
            <person name="Madupu R."/>
            <person name="Durkin A.S."/>
            <person name="Torralba M."/>
            <person name="Methe B."/>
            <person name="Sutton G.G."/>
            <person name="Nelson K.E."/>
        </authorList>
    </citation>
    <scope>NUCLEOTIDE SEQUENCE [LARGE SCALE GENOMIC DNA]</scope>
    <source>
        <strain evidence="4 5">CCUG 2042</strain>
    </source>
</reference>
<dbReference type="EMBL" id="AJSX01000030">
    <property type="protein sequence ID" value="EIJ69497.1"/>
    <property type="molecule type" value="Genomic_DNA"/>
</dbReference>
<proteinExistence type="predicted"/>
<evidence type="ECO:0000313" key="4">
    <source>
        <dbReference type="EMBL" id="EIJ69497.1"/>
    </source>
</evidence>
<comment type="caution">
    <text evidence="4">The sequence shown here is derived from an EMBL/GenBank/DDBJ whole genome shotgun (WGS) entry which is preliminary data.</text>
</comment>
<protein>
    <submittedName>
        <fullName evidence="4">Phage-like baseplate assembly protein</fullName>
    </submittedName>
</protein>
<dbReference type="InterPro" id="IPR013046">
    <property type="entry name" value="GpV/Gp45"/>
</dbReference>
<dbReference type="Pfam" id="PF18715">
    <property type="entry name" value="Phage_spike"/>
    <property type="match status" value="1"/>
</dbReference>
<dbReference type="Gene3D" id="6.20.150.10">
    <property type="match status" value="1"/>
</dbReference>
<sequence>MNADLNRRIENIVRFGTIAEVDFVNTKAKVKSGGIITDWLPFHTFRTGNVKTWCPPSVGEQCTILAASGELTTAAVFVGLYTQNAPSQSSDETVIEFPDGARMVYNHTTGTLRVTGIKTTHIQASTSITLETPQVNITGNLQVNGKINSGGDQIAGGISTMNHTHTGDSGGKTGKPS</sequence>
<evidence type="ECO:0000259" key="2">
    <source>
        <dbReference type="Pfam" id="PF04717"/>
    </source>
</evidence>
<dbReference type="PATRIC" id="fig|1095749.3.peg.1046"/>
<accession>I3DCQ4</accession>
<gene>
    <name evidence="4" type="ORF">HMPREF1052_0846</name>
</gene>
<dbReference type="InterPro" id="IPR037026">
    <property type="entry name" value="Vgr_OB-fold_dom_sf"/>
</dbReference>
<feature type="domain" description="Gp5/Type VI secretion system Vgr protein OB-fold" evidence="2">
    <location>
        <begin position="16"/>
        <end position="81"/>
    </location>
</feature>
<name>I3DCQ4_9PAST</name>
<dbReference type="RefSeq" id="WP_005760668.1">
    <property type="nucleotide sequence ID" value="NZ_AJSX01000030.1"/>
</dbReference>
<dbReference type="InterPro" id="IPR040629">
    <property type="entry name" value="Phage_spike"/>
</dbReference>
<dbReference type="OrthoDB" id="4931325at2"/>
<evidence type="ECO:0000259" key="3">
    <source>
        <dbReference type="Pfam" id="PF18715"/>
    </source>
</evidence>
<keyword evidence="5" id="KW-1185">Reference proteome</keyword>
<organism evidence="4 5">
    <name type="scientific">Pasteurella bettyae CCUG 2042</name>
    <dbReference type="NCBI Taxonomy" id="1095749"/>
    <lineage>
        <taxon>Bacteria</taxon>
        <taxon>Pseudomonadati</taxon>
        <taxon>Pseudomonadota</taxon>
        <taxon>Gammaproteobacteria</taxon>
        <taxon>Pasteurellales</taxon>
        <taxon>Pasteurellaceae</taxon>
        <taxon>Pasteurella</taxon>
    </lineage>
</organism>
<dbReference type="AlphaFoldDB" id="I3DCQ4"/>
<dbReference type="InterPro" id="IPR006531">
    <property type="entry name" value="Gp5/Vgr_OB"/>
</dbReference>
<dbReference type="Proteomes" id="UP000006457">
    <property type="component" value="Unassembled WGS sequence"/>
</dbReference>
<feature type="domain" description="Phage spike trimer" evidence="3">
    <location>
        <begin position="116"/>
        <end position="165"/>
    </location>
</feature>
<feature type="compositionally biased region" description="Gly residues" evidence="1">
    <location>
        <begin position="168"/>
        <end position="177"/>
    </location>
</feature>
<evidence type="ECO:0000256" key="1">
    <source>
        <dbReference type="SAM" id="MobiDB-lite"/>
    </source>
</evidence>